<reference evidence="1" key="1">
    <citation type="journal article" date="2021" name="New Phytol.">
        <title>Evolutionary innovations through gain and loss of genes in the ectomycorrhizal Boletales.</title>
        <authorList>
            <person name="Wu G."/>
            <person name="Miyauchi S."/>
            <person name="Morin E."/>
            <person name="Kuo A."/>
            <person name="Drula E."/>
            <person name="Varga T."/>
            <person name="Kohler A."/>
            <person name="Feng B."/>
            <person name="Cao Y."/>
            <person name="Lipzen A."/>
            <person name="Daum C."/>
            <person name="Hundley H."/>
            <person name="Pangilinan J."/>
            <person name="Johnson J."/>
            <person name="Barry K."/>
            <person name="LaButti K."/>
            <person name="Ng V."/>
            <person name="Ahrendt S."/>
            <person name="Min B."/>
            <person name="Choi I.G."/>
            <person name="Park H."/>
            <person name="Plett J.M."/>
            <person name="Magnuson J."/>
            <person name="Spatafora J.W."/>
            <person name="Nagy L.G."/>
            <person name="Henrissat B."/>
            <person name="Grigoriev I.V."/>
            <person name="Yang Z.L."/>
            <person name="Xu J."/>
            <person name="Martin F.M."/>
        </authorList>
    </citation>
    <scope>NUCLEOTIDE SEQUENCE</scope>
    <source>
        <strain evidence="1">ATCC 28755</strain>
    </source>
</reference>
<protein>
    <submittedName>
        <fullName evidence="1">Uncharacterized protein</fullName>
    </submittedName>
</protein>
<dbReference type="Proteomes" id="UP000790377">
    <property type="component" value="Unassembled WGS sequence"/>
</dbReference>
<keyword evidence="2" id="KW-1185">Reference proteome</keyword>
<evidence type="ECO:0000313" key="2">
    <source>
        <dbReference type="Proteomes" id="UP000790377"/>
    </source>
</evidence>
<comment type="caution">
    <text evidence="1">The sequence shown here is derived from an EMBL/GenBank/DDBJ whole genome shotgun (WGS) entry which is preliminary data.</text>
</comment>
<evidence type="ECO:0000313" key="1">
    <source>
        <dbReference type="EMBL" id="KAH7905142.1"/>
    </source>
</evidence>
<sequence length="203" mass="24214">MSTIVQCGRRQGDEQMRKLVVAATSITLMGRTLARQTQSASDRDCTMYYGGMLSDKTSQIIARWSRHWVRWIRYTSFDIVMFDFTVPVVREHGRIFSEREHKRVQLPEHEAARRMVRYGLRVEHAKGEGLRRMADHKQERRERQFHGEFERYWVFDGEARGRRQSGYYEWVILIGGLAHLVRPRAFDFEAFEETREGYLVGYW</sequence>
<name>A0ACB7ZW77_9AGAM</name>
<proteinExistence type="predicted"/>
<accession>A0ACB7ZW77</accession>
<gene>
    <name evidence="1" type="ORF">BJ138DRAFT_1106226</name>
</gene>
<dbReference type="EMBL" id="MU268262">
    <property type="protein sequence ID" value="KAH7905142.1"/>
    <property type="molecule type" value="Genomic_DNA"/>
</dbReference>
<organism evidence="1 2">
    <name type="scientific">Hygrophoropsis aurantiaca</name>
    <dbReference type="NCBI Taxonomy" id="72124"/>
    <lineage>
        <taxon>Eukaryota</taxon>
        <taxon>Fungi</taxon>
        <taxon>Dikarya</taxon>
        <taxon>Basidiomycota</taxon>
        <taxon>Agaricomycotina</taxon>
        <taxon>Agaricomycetes</taxon>
        <taxon>Agaricomycetidae</taxon>
        <taxon>Boletales</taxon>
        <taxon>Coniophorineae</taxon>
        <taxon>Hygrophoropsidaceae</taxon>
        <taxon>Hygrophoropsis</taxon>
    </lineage>
</organism>